<dbReference type="GO" id="GO:0003677">
    <property type="term" value="F:DNA binding"/>
    <property type="evidence" value="ECO:0007669"/>
    <property type="project" value="UniProtKB-KW"/>
</dbReference>
<dbReference type="InterPro" id="IPR036277">
    <property type="entry name" value="SMC_hinge_sf"/>
</dbReference>
<gene>
    <name evidence="9" type="ORF">MNBD_ALPHA05-883</name>
</gene>
<dbReference type="AlphaFoldDB" id="A0A3B0RGH9"/>
<dbReference type="HAMAP" id="MF_01894">
    <property type="entry name" value="Smc_prok"/>
    <property type="match status" value="1"/>
</dbReference>
<dbReference type="Gene3D" id="3.40.50.300">
    <property type="entry name" value="P-loop containing nucleotide triphosphate hydrolases"/>
    <property type="match status" value="2"/>
</dbReference>
<evidence type="ECO:0000313" key="9">
    <source>
        <dbReference type="EMBL" id="VAV90857.1"/>
    </source>
</evidence>
<dbReference type="SMART" id="SM00968">
    <property type="entry name" value="SMC_hinge"/>
    <property type="match status" value="1"/>
</dbReference>
<dbReference type="InterPro" id="IPR003395">
    <property type="entry name" value="RecF/RecN/SMC_N"/>
</dbReference>
<dbReference type="SUPFAM" id="SSF75553">
    <property type="entry name" value="Smc hinge domain"/>
    <property type="match status" value="1"/>
</dbReference>
<name>A0A3B0RGH9_9ZZZZ</name>
<dbReference type="FunFam" id="3.40.50.300:FF:000901">
    <property type="entry name" value="Chromosome partition protein Smc"/>
    <property type="match status" value="1"/>
</dbReference>
<evidence type="ECO:0000256" key="1">
    <source>
        <dbReference type="ARBA" id="ARBA00004496"/>
    </source>
</evidence>
<keyword evidence="6" id="KW-0238">DNA-binding</keyword>
<dbReference type="InterPro" id="IPR010935">
    <property type="entry name" value="SMC_hinge"/>
</dbReference>
<proteinExistence type="inferred from homology"/>
<dbReference type="GO" id="GO:0007062">
    <property type="term" value="P:sister chromatid cohesion"/>
    <property type="evidence" value="ECO:0007669"/>
    <property type="project" value="InterPro"/>
</dbReference>
<comment type="subcellular location">
    <subcellularLocation>
        <location evidence="1">Cytoplasm</location>
    </subcellularLocation>
</comment>
<evidence type="ECO:0000259" key="8">
    <source>
        <dbReference type="SMART" id="SM00968"/>
    </source>
</evidence>
<feature type="domain" description="SMC hinge" evidence="8">
    <location>
        <begin position="521"/>
        <end position="612"/>
    </location>
</feature>
<accession>A0A3B0RGH9</accession>
<sequence length="1169" mass="127540">MRRGPACRENAVKFTNVRLVGFKSFVEPTDFEIRDGLTGIVGPNGCGKSNLLEAMRWVMGATSAKALRGEGMDAVIFSGTSMRPSRNWAEVILTLDNADRTAPAEYNEHAELEVSRRIIRKDEGTQSLYRINSKEVRAKDVQLLFADASTGANSPALVRQGQVAELISAKPQNRRRLLEEAAGVTGIHSRRHEAELRLRAAEQNIDRLDDVISELETQKGALARQARQATRYRNVSGDIRRTEAMLCYLRWREAVDAQEKAAAGLSEISGLIEETVRVAAAATTAQTDAHAALEPLRLAEAQAAAALHRLTVARENLDDEAARAEAELNRLGGEIGRLKEDIAREKDLREDAEKAAEALSLEQGELASRETSEADRLTEAEAVKAKAAAALERIERAFDEKSAEAAEFEARRQTLNANIAGAESRLAKIANQIAAFHDERKLIEPTPEQARALEEAHAKFAATEQAVHAAEAAHHRTEEERAAAEGHEGALRGPLRSAEQSLTEIGAEREALRKVLATDDSDEWQPLIELIAVDPGYENALAAALGDDLGAATDDAAPAHWSRLGEASGEMAPAILPPGIRPLSDFVRAPAQLTRRLASIGVVDPQEGARICAALKPGCRLVSRDGDLWRWDGFVAHANAKTAAAIRLEQRNRLLVLERDFNAAEAGAAAARQTHDEAANALKESQASEREARQLFSDTRRALDTARAALSGLEREHERAAARMGSIDETLARLIEDQGETEAAHRGLIDDRAALPDAALISEALAAMRDEVAAARTTAGEMLAAYNDIAREAQMRADRLGELEREQASWAQRSQTARDRISELETRLSEAVAAHEIAEQAPAEIDEKRGRLLDQIAIAETRRNDDADALATGQQLAQDTDKAAKAADHEAAEAREARARLEAQAEAAAERVEEAASIANETCECAPDELLSVAEHKQGKDIPARDDIERKLERYKRERENLGGVNLRADEELKEVGERLEELGVEREDCESAIRKLRAAIGGLNREARQRLLDAFETVNANFGNLFKRLFNGGQAELRLIDAEDPLDAGLEIYASPPGKKLASMSLMSGGEQALTATALIFAVFMANPAPLCVLDEVDAPLDDANVERFCRLLHEMAQETDTRFIIITHHALTMSRMDRLYGVTMIERGVSQLVSVDLTKAEQLAAAE</sequence>
<feature type="coiled-coil region" evidence="7">
    <location>
        <begin position="307"/>
        <end position="473"/>
    </location>
</feature>
<dbReference type="EMBL" id="UOEH01000049">
    <property type="protein sequence ID" value="VAV90857.1"/>
    <property type="molecule type" value="Genomic_DNA"/>
</dbReference>
<reference evidence="9" key="1">
    <citation type="submission" date="2018-06" db="EMBL/GenBank/DDBJ databases">
        <authorList>
            <person name="Zhirakovskaya E."/>
        </authorList>
    </citation>
    <scope>NUCLEOTIDE SEQUENCE</scope>
</reference>
<dbReference type="GO" id="GO:0016887">
    <property type="term" value="F:ATP hydrolysis activity"/>
    <property type="evidence" value="ECO:0007669"/>
    <property type="project" value="InterPro"/>
</dbReference>
<dbReference type="CDD" id="cd03278">
    <property type="entry name" value="ABC_SMC_barmotin"/>
    <property type="match status" value="1"/>
</dbReference>
<keyword evidence="5 7" id="KW-0175">Coiled coil</keyword>
<dbReference type="GO" id="GO:0030261">
    <property type="term" value="P:chromosome condensation"/>
    <property type="evidence" value="ECO:0007669"/>
    <property type="project" value="InterPro"/>
</dbReference>
<dbReference type="GO" id="GO:0005694">
    <property type="term" value="C:chromosome"/>
    <property type="evidence" value="ECO:0007669"/>
    <property type="project" value="InterPro"/>
</dbReference>
<dbReference type="GO" id="GO:0005737">
    <property type="term" value="C:cytoplasm"/>
    <property type="evidence" value="ECO:0007669"/>
    <property type="project" value="UniProtKB-SubCell"/>
</dbReference>
<feature type="coiled-coil region" evidence="7">
    <location>
        <begin position="814"/>
        <end position="841"/>
    </location>
</feature>
<dbReference type="InterPro" id="IPR027417">
    <property type="entry name" value="P-loop_NTPase"/>
</dbReference>
<dbReference type="NCBIfam" id="TIGR02168">
    <property type="entry name" value="SMC_prok_B"/>
    <property type="match status" value="1"/>
</dbReference>
<evidence type="ECO:0000256" key="3">
    <source>
        <dbReference type="ARBA" id="ARBA00022741"/>
    </source>
</evidence>
<dbReference type="Pfam" id="PF02463">
    <property type="entry name" value="SMC_N"/>
    <property type="match status" value="1"/>
</dbReference>
<evidence type="ECO:0000256" key="4">
    <source>
        <dbReference type="ARBA" id="ARBA00022840"/>
    </source>
</evidence>
<feature type="coiled-coil region" evidence="7">
    <location>
        <begin position="884"/>
        <end position="918"/>
    </location>
</feature>
<feature type="coiled-coil region" evidence="7">
    <location>
        <begin position="191"/>
        <end position="225"/>
    </location>
</feature>
<feature type="coiled-coil region" evidence="7">
    <location>
        <begin position="696"/>
        <end position="723"/>
    </location>
</feature>
<organism evidence="9">
    <name type="scientific">hydrothermal vent metagenome</name>
    <dbReference type="NCBI Taxonomy" id="652676"/>
    <lineage>
        <taxon>unclassified sequences</taxon>
        <taxon>metagenomes</taxon>
        <taxon>ecological metagenomes</taxon>
    </lineage>
</organism>
<keyword evidence="2" id="KW-0963">Cytoplasm</keyword>
<feature type="coiled-coil region" evidence="7">
    <location>
        <begin position="945"/>
        <end position="1007"/>
    </location>
</feature>
<protein>
    <submittedName>
        <fullName evidence="9">Chromosome partition protein smc</fullName>
    </submittedName>
</protein>
<dbReference type="PIRSF" id="PIRSF005719">
    <property type="entry name" value="SMC"/>
    <property type="match status" value="1"/>
</dbReference>
<evidence type="ECO:0000256" key="6">
    <source>
        <dbReference type="ARBA" id="ARBA00023125"/>
    </source>
</evidence>
<dbReference type="InterPro" id="IPR024704">
    <property type="entry name" value="SMC"/>
</dbReference>
<evidence type="ECO:0000256" key="7">
    <source>
        <dbReference type="SAM" id="Coils"/>
    </source>
</evidence>
<dbReference type="PANTHER" id="PTHR43977">
    <property type="entry name" value="STRUCTURAL MAINTENANCE OF CHROMOSOMES PROTEIN 3"/>
    <property type="match status" value="1"/>
</dbReference>
<keyword evidence="3" id="KW-0547">Nucleotide-binding</keyword>
<dbReference type="SUPFAM" id="SSF52540">
    <property type="entry name" value="P-loop containing nucleoside triphosphate hydrolases"/>
    <property type="match status" value="1"/>
</dbReference>
<dbReference type="InterPro" id="IPR011890">
    <property type="entry name" value="SMC_prok"/>
</dbReference>
<evidence type="ECO:0000256" key="5">
    <source>
        <dbReference type="ARBA" id="ARBA00023054"/>
    </source>
</evidence>
<dbReference type="GO" id="GO:0005524">
    <property type="term" value="F:ATP binding"/>
    <property type="evidence" value="ECO:0007669"/>
    <property type="project" value="UniProtKB-KW"/>
</dbReference>
<keyword evidence="4" id="KW-0067">ATP-binding</keyword>
<dbReference type="Pfam" id="PF06470">
    <property type="entry name" value="SMC_hinge"/>
    <property type="match status" value="1"/>
</dbReference>
<evidence type="ECO:0000256" key="2">
    <source>
        <dbReference type="ARBA" id="ARBA00022490"/>
    </source>
</evidence>